<feature type="compositionally biased region" description="Low complexity" evidence="4">
    <location>
        <begin position="923"/>
        <end position="936"/>
    </location>
</feature>
<feature type="compositionally biased region" description="Polar residues" evidence="4">
    <location>
        <begin position="29"/>
        <end position="40"/>
    </location>
</feature>
<evidence type="ECO:0000256" key="1">
    <source>
        <dbReference type="ARBA" id="ARBA00022574"/>
    </source>
</evidence>
<dbReference type="PANTHER" id="PTHR19857">
    <property type="entry name" value="MITOCHONDRIAL DIVISION PROTEIN 1-RELATED"/>
    <property type="match status" value="1"/>
</dbReference>
<evidence type="ECO:0000256" key="4">
    <source>
        <dbReference type="SAM" id="MobiDB-lite"/>
    </source>
</evidence>
<keyword evidence="1" id="KW-0853">WD repeat</keyword>
<feature type="compositionally biased region" description="Polar residues" evidence="4">
    <location>
        <begin position="143"/>
        <end position="164"/>
    </location>
</feature>
<feature type="compositionally biased region" description="Low complexity" evidence="4">
    <location>
        <begin position="1094"/>
        <end position="1104"/>
    </location>
</feature>
<evidence type="ECO:0000256" key="3">
    <source>
        <dbReference type="SAM" id="Coils"/>
    </source>
</evidence>
<feature type="compositionally biased region" description="Polar residues" evidence="4">
    <location>
        <begin position="264"/>
        <end position="276"/>
    </location>
</feature>
<feature type="region of interest" description="Disordered" evidence="4">
    <location>
        <begin position="239"/>
        <end position="350"/>
    </location>
</feature>
<feature type="compositionally biased region" description="Polar residues" evidence="4">
    <location>
        <begin position="567"/>
        <end position="582"/>
    </location>
</feature>
<comment type="caution">
    <text evidence="5">The sequence shown here is derived from an EMBL/GenBank/DDBJ whole genome shotgun (WGS) entry which is preliminary data.</text>
</comment>
<dbReference type="Proteomes" id="UP000789390">
    <property type="component" value="Unassembled WGS sequence"/>
</dbReference>
<evidence type="ECO:0000313" key="5">
    <source>
        <dbReference type="EMBL" id="CAH0109353.1"/>
    </source>
</evidence>
<keyword evidence="6" id="KW-1185">Reference proteome</keyword>
<sequence length="1428" mass="155401">MQDAELEQVMSGSRGRKVTSSRPGDPRWPNQQTYYNQNASGADPRSGWDNWNFPPPSSGYNAWPHNPNLHQVWPSPHYRGRGFYTEDHLPRNGDFDQFQHRYPNSFTPPSHFAERSLAHLNQTPLNELSSSGQSGSRDVPSTCDPSSSKQPNSAKYKPNVQSARSKGPVEKAAATKTRVPSNPLHKEISSASKNLVSVSVPEKPNVPVKSTSFMPPNDDLRNKVKASLEKIAATKDQVLVRTATSTPAERPVTSSPHKVRESRIPTTEASPSSRHSITVAAGSHRRTSQSSSTSNSGANNETTNNPLEGLGFIQNTSENLESVSQANRLRNSSGSSAHESEPSTSVPKEKLNNYIRSMDNNQRRQLVEQPRSIISQYMLNHLVQENQTARARQLSSIRYRLGSNELESNSKAENTVVLSEELVDEIKELLSRNDEETAKQPDSEEEEIQVLEPPPKVAPLCIDLDLDDKPTSPSPNKKSIPDLKDSTYDFVENELDAQLSAASRPAVAPTPDAVRVSQVLLVPPPVSEATTTSQVPCPVPLSSQNISCPVVTHSNQLSLQPSLLKESSTASTSTVPSFSTKVSAGKKSFLDKASKNQRRKERKEKKAQEQNQSTEKDKAKSKKAKKKDKKRSPAKKGTGLMSNCTPAQNASVKLPEVVDCNKSMDQAGTSNQFQPFPESGEGRSALNFLLTDLQSEEQQGKDRIALIDRTIEELQLERKALTDKVLSLKQQQFDLLRSAMSTNQFASDSAPRSSEATTTTTKTPAATESAQPMEESSPVQPIPPAASTELLSLMHQLEENGVQVALGDMEIVPSDHVGNVSVGAKRKRIPSDESKQQKKKCTPTSSPSRSTADIPPVEKPEQVQTNVAVVQPMQSNSTPAVPQTLSISQINQISLTISSVVSQSVESSCPKKTPTPAIFPNKSKTTASSSESSLTEESQDQTKEISTGKAQTVYSSPKVVEPTVPQPKEAELKVAEQVVEPQIVEPKVVKSKVVQPKVADPKIVQTKKSTTTVNASKTTQKPTDANSRSLENCRTYSRREESSTQKATPKLSKVNAQPSEAASKLPAPATESNQAKDAAAATPPVSTQRAANSPAPAKQPAPTAACETISTDPILLRPHLTAVRCVHICGPCAFTASEDGTVHIYDLKTNSLSMRILGHTHPVTWLYGLSLNTSSEVLSTIKSTTEYLNHVTLITGSEDAHIRQFSLDSGSLIHERFCEHPLTCTAGHVAIAKLYVGTTVGAIFTYNPRINSIRINNFKVNGEVICMKIVSIRGKRAIIVAARRMDPIVFDLETEDSLFTLASNIPSSSFYCISSSSKYVFCCDANKNVFKFDTNSDNMYQTETLPSAAVSSFHDGKRFLVLGCMDGVIRVLDTMHKPPYPMFTLPGQGLKTISCMKVVGDTIVGGSINGEVLYCRLPNLEALSKASL</sequence>
<feature type="region of interest" description="Disordered" evidence="4">
    <location>
        <begin position="567"/>
        <end position="646"/>
    </location>
</feature>
<dbReference type="InterPro" id="IPR015943">
    <property type="entry name" value="WD40/YVTN_repeat-like_dom_sf"/>
</dbReference>
<accession>A0A8J2RRH6</accession>
<feature type="compositionally biased region" description="Low complexity" evidence="4">
    <location>
        <begin position="749"/>
        <end position="770"/>
    </location>
</feature>
<feature type="compositionally biased region" description="Polar residues" evidence="4">
    <location>
        <begin position="313"/>
        <end position="331"/>
    </location>
</feature>
<proteinExistence type="predicted"/>
<gene>
    <name evidence="5" type="ORF">DGAL_LOCUS12827</name>
</gene>
<dbReference type="OrthoDB" id="10002522at2759"/>
<feature type="region of interest" description="Disordered" evidence="4">
    <location>
        <begin position="743"/>
        <end position="784"/>
    </location>
</feature>
<feature type="compositionally biased region" description="Low complexity" evidence="4">
    <location>
        <begin position="332"/>
        <end position="345"/>
    </location>
</feature>
<feature type="compositionally biased region" description="Basic and acidic residues" evidence="4">
    <location>
        <begin position="84"/>
        <end position="99"/>
    </location>
</feature>
<dbReference type="EMBL" id="CAKKLH010000292">
    <property type="protein sequence ID" value="CAH0109353.1"/>
    <property type="molecule type" value="Genomic_DNA"/>
</dbReference>
<feature type="region of interest" description="Disordered" evidence="4">
    <location>
        <begin position="79"/>
        <end position="111"/>
    </location>
</feature>
<dbReference type="SUPFAM" id="SSF50978">
    <property type="entry name" value="WD40 repeat-like"/>
    <property type="match status" value="1"/>
</dbReference>
<keyword evidence="2" id="KW-0677">Repeat</keyword>
<dbReference type="InterPro" id="IPR001680">
    <property type="entry name" value="WD40_rpt"/>
</dbReference>
<feature type="coiled-coil region" evidence="3">
    <location>
        <begin position="704"/>
        <end position="731"/>
    </location>
</feature>
<feature type="region of interest" description="Disordered" evidence="4">
    <location>
        <begin position="1"/>
        <end position="64"/>
    </location>
</feature>
<dbReference type="Pfam" id="PF00400">
    <property type="entry name" value="WD40"/>
    <property type="match status" value="1"/>
</dbReference>
<feature type="compositionally biased region" description="Polar residues" evidence="4">
    <location>
        <begin position="242"/>
        <end position="256"/>
    </location>
</feature>
<dbReference type="InterPro" id="IPR051179">
    <property type="entry name" value="WD_repeat_multifunction"/>
</dbReference>
<feature type="compositionally biased region" description="Polar residues" evidence="4">
    <location>
        <begin position="125"/>
        <end position="136"/>
    </location>
</feature>
<feature type="region of interest" description="Disordered" evidence="4">
    <location>
        <begin position="430"/>
        <end position="484"/>
    </location>
</feature>
<evidence type="ECO:0000313" key="6">
    <source>
        <dbReference type="Proteomes" id="UP000789390"/>
    </source>
</evidence>
<feature type="compositionally biased region" description="Low complexity" evidence="4">
    <location>
        <begin position="288"/>
        <end position="305"/>
    </location>
</feature>
<feature type="compositionally biased region" description="Basic residues" evidence="4">
    <location>
        <begin position="619"/>
        <end position="634"/>
    </location>
</feature>
<organism evidence="5 6">
    <name type="scientific">Daphnia galeata</name>
    <dbReference type="NCBI Taxonomy" id="27404"/>
    <lineage>
        <taxon>Eukaryota</taxon>
        <taxon>Metazoa</taxon>
        <taxon>Ecdysozoa</taxon>
        <taxon>Arthropoda</taxon>
        <taxon>Crustacea</taxon>
        <taxon>Branchiopoda</taxon>
        <taxon>Diplostraca</taxon>
        <taxon>Cladocera</taxon>
        <taxon>Anomopoda</taxon>
        <taxon>Daphniidae</taxon>
        <taxon>Daphnia</taxon>
    </lineage>
</organism>
<feature type="compositionally biased region" description="Basic and acidic residues" evidence="4">
    <location>
        <begin position="430"/>
        <end position="442"/>
    </location>
</feature>
<feature type="region of interest" description="Disordered" evidence="4">
    <location>
        <begin position="125"/>
        <end position="190"/>
    </location>
</feature>
<dbReference type="PANTHER" id="PTHR19857:SF8">
    <property type="entry name" value="ANGIO-ASSOCIATED MIGRATORY CELL PROTEIN"/>
    <property type="match status" value="1"/>
</dbReference>
<feature type="region of interest" description="Disordered" evidence="4">
    <location>
        <begin position="817"/>
        <end position="859"/>
    </location>
</feature>
<feature type="compositionally biased region" description="Polar residues" evidence="4">
    <location>
        <begin position="842"/>
        <end position="851"/>
    </location>
</feature>
<feature type="compositionally biased region" description="Basic and acidic residues" evidence="4">
    <location>
        <begin position="604"/>
        <end position="618"/>
    </location>
</feature>
<name>A0A8J2RRH6_9CRUS</name>
<dbReference type="SMART" id="SM00320">
    <property type="entry name" value="WD40"/>
    <property type="match status" value="3"/>
</dbReference>
<dbReference type="InterPro" id="IPR036322">
    <property type="entry name" value="WD40_repeat_dom_sf"/>
</dbReference>
<keyword evidence="3" id="KW-0175">Coiled coil</keyword>
<feature type="compositionally biased region" description="Polar residues" evidence="4">
    <location>
        <begin position="1008"/>
        <end position="1035"/>
    </location>
</feature>
<feature type="region of interest" description="Disordered" evidence="4">
    <location>
        <begin position="906"/>
        <end position="967"/>
    </location>
</feature>
<reference evidence="5" key="1">
    <citation type="submission" date="2021-11" db="EMBL/GenBank/DDBJ databases">
        <authorList>
            <person name="Schell T."/>
        </authorList>
    </citation>
    <scope>NUCLEOTIDE SEQUENCE</scope>
    <source>
        <strain evidence="5">M5</strain>
    </source>
</reference>
<feature type="region of interest" description="Disordered" evidence="4">
    <location>
        <begin position="1008"/>
        <end position="1104"/>
    </location>
</feature>
<protein>
    <submittedName>
        <fullName evidence="5">Uncharacterized protein</fullName>
    </submittedName>
</protein>
<dbReference type="Gene3D" id="2.130.10.10">
    <property type="entry name" value="YVTN repeat-like/Quinoprotein amine dehydrogenase"/>
    <property type="match status" value="1"/>
</dbReference>
<evidence type="ECO:0000256" key="2">
    <source>
        <dbReference type="ARBA" id="ARBA00022737"/>
    </source>
</evidence>
<feature type="compositionally biased region" description="Polar residues" evidence="4">
    <location>
        <begin position="944"/>
        <end position="955"/>
    </location>
</feature>